<evidence type="ECO:0000256" key="5">
    <source>
        <dbReference type="ARBA" id="ARBA00022840"/>
    </source>
</evidence>
<dbReference type="FunFam" id="1.10.10.160:FF:000001">
    <property type="entry name" value="ATP-dependent DNA helicase"/>
    <property type="match status" value="1"/>
</dbReference>
<evidence type="ECO:0000256" key="3">
    <source>
        <dbReference type="ARBA" id="ARBA00022801"/>
    </source>
</evidence>
<evidence type="ECO:0000256" key="8">
    <source>
        <dbReference type="ARBA" id="ARBA00034617"/>
    </source>
</evidence>
<feature type="domain" description="UvrD-like helicase ATP-binding" evidence="13">
    <location>
        <begin position="7"/>
        <end position="287"/>
    </location>
</feature>
<dbReference type="InterPro" id="IPR013986">
    <property type="entry name" value="DExx_box_DNA_helicase_dom_sf"/>
</dbReference>
<dbReference type="Gene3D" id="3.40.50.300">
    <property type="entry name" value="P-loop containing nucleotide triphosphate hydrolases"/>
    <property type="match status" value="2"/>
</dbReference>
<dbReference type="Pfam" id="PF13361">
    <property type="entry name" value="UvrD_C"/>
    <property type="match status" value="1"/>
</dbReference>
<evidence type="ECO:0000313" key="15">
    <source>
        <dbReference type="EMBL" id="QIL50858.1"/>
    </source>
</evidence>
<keyword evidence="2 10" id="KW-0547">Nucleotide-binding</keyword>
<dbReference type="GO" id="GO:0005829">
    <property type="term" value="C:cytosol"/>
    <property type="evidence" value="ECO:0007669"/>
    <property type="project" value="TreeGrafter"/>
</dbReference>
<dbReference type="FunFam" id="1.10.486.10:FF:000003">
    <property type="entry name" value="ATP-dependent DNA helicase"/>
    <property type="match status" value="1"/>
</dbReference>
<dbReference type="EC" id="5.6.2.4" evidence="11"/>
<dbReference type="EMBL" id="CP049888">
    <property type="protein sequence ID" value="QIL50858.1"/>
    <property type="molecule type" value="Genomic_DNA"/>
</dbReference>
<evidence type="ECO:0000259" key="14">
    <source>
        <dbReference type="PROSITE" id="PS51217"/>
    </source>
</evidence>
<dbReference type="PROSITE" id="PS51217">
    <property type="entry name" value="UVRD_HELICASE_CTER"/>
    <property type="match status" value="1"/>
</dbReference>
<dbReference type="InterPro" id="IPR014017">
    <property type="entry name" value="DNA_helicase_UvrD-like_C"/>
</dbReference>
<evidence type="ECO:0000256" key="11">
    <source>
        <dbReference type="RuleBase" id="RU364053"/>
    </source>
</evidence>
<evidence type="ECO:0000256" key="4">
    <source>
        <dbReference type="ARBA" id="ARBA00022806"/>
    </source>
</evidence>
<dbReference type="InterPro" id="IPR005751">
    <property type="entry name" value="ATP-dep_DNA_helicase_PcrA"/>
</dbReference>
<dbReference type="Gene3D" id="1.10.10.160">
    <property type="match status" value="1"/>
</dbReference>
<feature type="binding site" evidence="10">
    <location>
        <begin position="28"/>
        <end position="35"/>
    </location>
    <ligand>
        <name>ATP</name>
        <dbReference type="ChEBI" id="CHEBI:30616"/>
    </ligand>
</feature>
<evidence type="ECO:0000256" key="1">
    <source>
        <dbReference type="ARBA" id="ARBA00009922"/>
    </source>
</evidence>
<dbReference type="CDD" id="cd18807">
    <property type="entry name" value="SF1_C_UvrD"/>
    <property type="match status" value="1"/>
</dbReference>
<dbReference type="Pfam" id="PF00580">
    <property type="entry name" value="UvrD-helicase"/>
    <property type="match status" value="1"/>
</dbReference>
<feature type="domain" description="UvrD-like helicase C-terminal" evidence="14">
    <location>
        <begin position="288"/>
        <end position="569"/>
    </location>
</feature>
<keyword evidence="4 10" id="KW-0347">Helicase</keyword>
<evidence type="ECO:0000256" key="10">
    <source>
        <dbReference type="PROSITE-ProRule" id="PRU00560"/>
    </source>
</evidence>
<accession>A0A6G8B0M2</accession>
<dbReference type="SUPFAM" id="SSF52540">
    <property type="entry name" value="P-loop containing nucleoside triphosphate hydrolases"/>
    <property type="match status" value="1"/>
</dbReference>
<evidence type="ECO:0000259" key="13">
    <source>
        <dbReference type="PROSITE" id="PS51198"/>
    </source>
</evidence>
<feature type="region of interest" description="Disordered" evidence="12">
    <location>
        <begin position="675"/>
        <end position="708"/>
    </location>
</feature>
<dbReference type="InterPro" id="IPR027417">
    <property type="entry name" value="P-loop_NTPase"/>
</dbReference>
<dbReference type="PANTHER" id="PTHR11070:SF2">
    <property type="entry name" value="ATP-DEPENDENT DNA HELICASE SRS2"/>
    <property type="match status" value="1"/>
</dbReference>
<dbReference type="GO" id="GO:0003677">
    <property type="term" value="F:DNA binding"/>
    <property type="evidence" value="ECO:0007669"/>
    <property type="project" value="UniProtKB-KW"/>
</dbReference>
<organism evidence="15 16">
    <name type="scientific">Weissella coleopterorum</name>
    <dbReference type="NCBI Taxonomy" id="2714949"/>
    <lineage>
        <taxon>Bacteria</taxon>
        <taxon>Bacillati</taxon>
        <taxon>Bacillota</taxon>
        <taxon>Bacilli</taxon>
        <taxon>Lactobacillales</taxon>
        <taxon>Lactobacillaceae</taxon>
        <taxon>Weissella</taxon>
    </lineage>
</organism>
<evidence type="ECO:0000313" key="16">
    <source>
        <dbReference type="Proteomes" id="UP000500741"/>
    </source>
</evidence>
<evidence type="ECO:0000256" key="9">
    <source>
        <dbReference type="ARBA" id="ARBA00048988"/>
    </source>
</evidence>
<dbReference type="GO" id="GO:0043138">
    <property type="term" value="F:3'-5' DNA helicase activity"/>
    <property type="evidence" value="ECO:0007669"/>
    <property type="project" value="UniProtKB-EC"/>
</dbReference>
<keyword evidence="6 11" id="KW-0238">DNA-binding</keyword>
<keyword evidence="16" id="KW-1185">Reference proteome</keyword>
<keyword evidence="7" id="KW-0413">Isomerase</keyword>
<dbReference type="Pfam" id="PF21196">
    <property type="entry name" value="PcrA_UvrD_tudor"/>
    <property type="match status" value="1"/>
</dbReference>
<keyword evidence="5 10" id="KW-0067">ATP-binding</keyword>
<dbReference type="GO" id="GO:0009314">
    <property type="term" value="P:response to radiation"/>
    <property type="evidence" value="ECO:0007669"/>
    <property type="project" value="UniProtKB-ARBA"/>
</dbReference>
<dbReference type="GO" id="GO:0033202">
    <property type="term" value="C:DNA helicase complex"/>
    <property type="evidence" value="ECO:0007669"/>
    <property type="project" value="TreeGrafter"/>
</dbReference>
<proteinExistence type="inferred from homology"/>
<gene>
    <name evidence="15" type="primary">pcrA</name>
    <name evidence="15" type="ORF">G7084_05720</name>
</gene>
<protein>
    <recommendedName>
        <fullName evidence="11">ATP-dependent DNA helicase</fullName>
        <ecNumber evidence="11">5.6.2.4</ecNumber>
    </recommendedName>
</protein>
<dbReference type="CDD" id="cd17932">
    <property type="entry name" value="DEXQc_UvrD"/>
    <property type="match status" value="1"/>
</dbReference>
<comment type="similarity">
    <text evidence="1 11">Belongs to the helicase family. UvrD subfamily.</text>
</comment>
<dbReference type="InterPro" id="IPR014016">
    <property type="entry name" value="UvrD-like_ATP-bd"/>
</dbReference>
<comment type="catalytic activity">
    <reaction evidence="9 11">
        <text>ATP + H2O = ADP + phosphate + H(+)</text>
        <dbReference type="Rhea" id="RHEA:13065"/>
        <dbReference type="ChEBI" id="CHEBI:15377"/>
        <dbReference type="ChEBI" id="CHEBI:15378"/>
        <dbReference type="ChEBI" id="CHEBI:30616"/>
        <dbReference type="ChEBI" id="CHEBI:43474"/>
        <dbReference type="ChEBI" id="CHEBI:456216"/>
        <dbReference type="EC" id="5.6.2.4"/>
    </reaction>
</comment>
<dbReference type="GO" id="GO:0005524">
    <property type="term" value="F:ATP binding"/>
    <property type="evidence" value="ECO:0007669"/>
    <property type="project" value="UniProtKB-UniRule"/>
</dbReference>
<dbReference type="KEGG" id="wco:G7084_05720"/>
<dbReference type="NCBIfam" id="TIGR01073">
    <property type="entry name" value="pcrA"/>
    <property type="match status" value="1"/>
</dbReference>
<name>A0A6G8B0M2_9LACO</name>
<keyword evidence="3 10" id="KW-0378">Hydrolase</keyword>
<dbReference type="PANTHER" id="PTHR11070">
    <property type="entry name" value="UVRD / RECB / PCRA DNA HELICASE FAMILY MEMBER"/>
    <property type="match status" value="1"/>
</dbReference>
<dbReference type="Gene3D" id="1.10.486.10">
    <property type="entry name" value="PCRA, domain 4"/>
    <property type="match status" value="1"/>
</dbReference>
<reference evidence="15 16" key="1">
    <citation type="submission" date="2020-03" db="EMBL/GenBank/DDBJ databases">
        <title>Weissella sp. nov., isolated from Cybister lewisianus.</title>
        <authorList>
            <person name="Hyun D.-W."/>
            <person name="Bae J.-W."/>
        </authorList>
    </citation>
    <scope>NUCLEOTIDE SEQUENCE [LARGE SCALE GENOMIC DNA]</scope>
    <source>
        <strain evidence="15 16">HDW19</strain>
    </source>
</reference>
<dbReference type="GO" id="GO:0016787">
    <property type="term" value="F:hydrolase activity"/>
    <property type="evidence" value="ECO:0007669"/>
    <property type="project" value="UniProtKB-UniRule"/>
</dbReference>
<sequence length="765" mass="86740">MSQELLKGMNPQQAEAVTTTEGPLLIMAGAGSGKTRVLTHRVAHLIQDQKVAPWRILAITFTNKAAREMKERIADLIGVTDANRVWISTFHAMAVRMLRRDIDKLGYKRDFTIIDAGAQRTLVKRILKDQNVDIEKFDPRSVLSAISNAKNAMETPVGYAKTANDIFSKIVAKAYAAYQKQLELAQSVDFDDLIMLTIELLEQEPEVLAYYQDKFEYIHVDEYQDTNDAQYRLIQLLAAGWKNLAVVGDSDQSIYGWRGANLEIILNFEKDYLGAKKVLLEQNYRSTQIILNAANDVIANNHGRISKNLWTDNGDGEKITYHRSNSDRDEAVYILGEITNQVKNKNRQYRDFAILYRANAQSRGIEEALVKANIPYTMVGGSKFYERKEIRDILAYLSLITNPADDESFLRVVNEPKRGLGDTSIIKLRAFASEHNWPLLEAAANAHLMNDLQSRAQNKLMDFAILMQKLIQQEQFDVSITDLTRAVYQETKYVETLKVSPTPENENRLENLDEFLTVTEQFDKNYEPDEDSVSKYVDFMSELALVSDIDNVDQEDNNVTLMTLHAAKGLEFPVVFLVGMEESIFPSFRAIIDPKQLDEERRLAYVGITRAKEKLYLTNAYSRMLYGKMSNNMASRFIDEISPKYLDMSAAGQLDSYQAREASLPFARRFQPATGTTFQGRPVGQREPNNRNLTSSRQIHQAPNPDNLEQSVSWSVGDLVTHKKWGTGTVVKVNGLGEDMELDVAFESQGIKRLLAAFAPIKKQE</sequence>
<evidence type="ECO:0000256" key="7">
    <source>
        <dbReference type="ARBA" id="ARBA00023235"/>
    </source>
</evidence>
<evidence type="ECO:0000256" key="6">
    <source>
        <dbReference type="ARBA" id="ARBA00023125"/>
    </source>
</evidence>
<dbReference type="RefSeq" id="WP_166010868.1">
    <property type="nucleotide sequence ID" value="NZ_CP049888.1"/>
</dbReference>
<dbReference type="AlphaFoldDB" id="A0A6G8B0M2"/>
<dbReference type="Proteomes" id="UP000500741">
    <property type="component" value="Chromosome"/>
</dbReference>
<evidence type="ECO:0000256" key="12">
    <source>
        <dbReference type="SAM" id="MobiDB-lite"/>
    </source>
</evidence>
<comment type="catalytic activity">
    <reaction evidence="8">
        <text>Couples ATP hydrolysis with the unwinding of duplex DNA by translocating in the 3'-5' direction.</text>
        <dbReference type="EC" id="5.6.2.4"/>
    </reaction>
</comment>
<dbReference type="GO" id="GO:0000725">
    <property type="term" value="P:recombinational repair"/>
    <property type="evidence" value="ECO:0007669"/>
    <property type="project" value="TreeGrafter"/>
</dbReference>
<feature type="compositionally biased region" description="Polar residues" evidence="12">
    <location>
        <begin position="690"/>
        <end position="701"/>
    </location>
</feature>
<evidence type="ECO:0000256" key="2">
    <source>
        <dbReference type="ARBA" id="ARBA00022741"/>
    </source>
</evidence>
<dbReference type="InterPro" id="IPR000212">
    <property type="entry name" value="DNA_helicase_UvrD/REP"/>
</dbReference>
<dbReference type="GO" id="GO:0006260">
    <property type="term" value="P:DNA replication"/>
    <property type="evidence" value="ECO:0007669"/>
    <property type="project" value="InterPro"/>
</dbReference>
<dbReference type="PROSITE" id="PS51198">
    <property type="entry name" value="UVRD_HELICASE_ATP_BIND"/>
    <property type="match status" value="1"/>
</dbReference>